<evidence type="ECO:0000313" key="3">
    <source>
        <dbReference type="EMBL" id="GFH14334.1"/>
    </source>
</evidence>
<reference evidence="3 4" key="1">
    <citation type="submission" date="2020-02" db="EMBL/GenBank/DDBJ databases">
        <title>Draft genome sequence of Haematococcus lacustris strain NIES-144.</title>
        <authorList>
            <person name="Morimoto D."/>
            <person name="Nakagawa S."/>
            <person name="Yoshida T."/>
            <person name="Sawayama S."/>
        </authorList>
    </citation>
    <scope>NUCLEOTIDE SEQUENCE [LARGE SCALE GENOMIC DNA]</scope>
    <source>
        <strain evidence="3 4">NIES-144</strain>
    </source>
</reference>
<evidence type="ECO:0000313" key="4">
    <source>
        <dbReference type="Proteomes" id="UP000485058"/>
    </source>
</evidence>
<protein>
    <submittedName>
        <fullName evidence="3">RNA-binding protein</fullName>
    </submittedName>
</protein>
<comment type="caution">
    <text evidence="3">The sequence shown here is derived from an EMBL/GenBank/DDBJ whole genome shotgun (WGS) entry which is preliminary data.</text>
</comment>
<dbReference type="InterPro" id="IPR035979">
    <property type="entry name" value="RBD_domain_sf"/>
</dbReference>
<evidence type="ECO:0000259" key="2">
    <source>
        <dbReference type="Pfam" id="PF04059"/>
    </source>
</evidence>
<dbReference type="InterPro" id="IPR034454">
    <property type="entry name" value="MEI2-like_RRM3"/>
</dbReference>
<dbReference type="Pfam" id="PF04059">
    <property type="entry name" value="RRM_2"/>
    <property type="match status" value="1"/>
</dbReference>
<evidence type="ECO:0000256" key="1">
    <source>
        <dbReference type="ARBA" id="ARBA00022884"/>
    </source>
</evidence>
<name>A0A699Z5Z6_HAELA</name>
<dbReference type="SUPFAM" id="SSF54928">
    <property type="entry name" value="RNA-binding domain, RBD"/>
    <property type="match status" value="1"/>
</dbReference>
<feature type="non-terminal residue" evidence="3">
    <location>
        <position position="1"/>
    </location>
</feature>
<dbReference type="GO" id="GO:0003723">
    <property type="term" value="F:RNA binding"/>
    <property type="evidence" value="ECO:0007669"/>
    <property type="project" value="UniProtKB-KW"/>
</dbReference>
<dbReference type="Proteomes" id="UP000485058">
    <property type="component" value="Unassembled WGS sequence"/>
</dbReference>
<feature type="domain" description="Mei2-like C-terminal RNA recognition motif" evidence="2">
    <location>
        <begin position="35"/>
        <end position="121"/>
    </location>
</feature>
<organism evidence="3 4">
    <name type="scientific">Haematococcus lacustris</name>
    <name type="common">Green alga</name>
    <name type="synonym">Haematococcus pluvialis</name>
    <dbReference type="NCBI Taxonomy" id="44745"/>
    <lineage>
        <taxon>Eukaryota</taxon>
        <taxon>Viridiplantae</taxon>
        <taxon>Chlorophyta</taxon>
        <taxon>core chlorophytes</taxon>
        <taxon>Chlorophyceae</taxon>
        <taxon>CS clade</taxon>
        <taxon>Chlamydomonadales</taxon>
        <taxon>Haematococcaceae</taxon>
        <taxon>Haematococcus</taxon>
    </lineage>
</organism>
<proteinExistence type="predicted"/>
<accession>A0A699Z5Z6</accession>
<dbReference type="CDD" id="cd12531">
    <property type="entry name" value="RRM3_MEI2_like"/>
    <property type="match status" value="1"/>
</dbReference>
<gene>
    <name evidence="3" type="ORF">HaLaN_10365</name>
</gene>
<keyword evidence="1" id="KW-0694">RNA-binding</keyword>
<dbReference type="EMBL" id="BLLF01000713">
    <property type="protein sequence ID" value="GFH14334.1"/>
    <property type="molecule type" value="Genomic_DNA"/>
</dbReference>
<sequence length="146" mass="17094">SRRTTDPAAEAERKLQQERLYALDLDKIARGEDRRTTLMIKNIPNKYTQKMLLATVDEHFKGTYDFLYLPIDFKNKCNPASIIPLVQRFNHKKWERFNSEKVCSISYARIQGRAALVQHFQNSSLMHEDKRCRPVLFTLEECGDTA</sequence>
<dbReference type="InterPro" id="IPR007201">
    <property type="entry name" value="Mei2-like_Rrm_C"/>
</dbReference>
<dbReference type="PANTHER" id="PTHR23189">
    <property type="entry name" value="RNA RECOGNITION MOTIF-CONTAINING"/>
    <property type="match status" value="1"/>
</dbReference>
<keyword evidence="4" id="KW-1185">Reference proteome</keyword>
<dbReference type="AlphaFoldDB" id="A0A699Z5Z6"/>